<proteinExistence type="predicted"/>
<accession>A0A450ZYE3</accession>
<evidence type="ECO:0000313" key="1">
    <source>
        <dbReference type="EMBL" id="VFK58824.1"/>
    </source>
</evidence>
<sequence>MDENEYRNTYRAVNPFACPFQKAVLARQCGCEYLLYLHIAEREGAGCNMPLAYKTCVKLLDLLRQNARFSLKLVSSSTGSLPHGKEIKVQVGGLRGLAQAVSSKDPLHRIENIHALVKKAMEIYGEMENFPYQEIVKEIVRYEGRLRRNRSR</sequence>
<dbReference type="EMBL" id="CAADFX010000090">
    <property type="protein sequence ID" value="VFK58824.1"/>
    <property type="molecule type" value="Genomic_DNA"/>
</dbReference>
<reference evidence="1" key="1">
    <citation type="submission" date="2019-02" db="EMBL/GenBank/DDBJ databases">
        <authorList>
            <person name="Gruber-Vodicka R. H."/>
            <person name="Seah K. B. B."/>
        </authorList>
    </citation>
    <scope>NUCLEOTIDE SEQUENCE</scope>
    <source>
        <strain evidence="1">BECK_BY1</strain>
    </source>
</reference>
<dbReference type="AlphaFoldDB" id="A0A450ZYE3"/>
<protein>
    <submittedName>
        <fullName evidence="1">Uncharacterized protein</fullName>
    </submittedName>
</protein>
<organism evidence="1">
    <name type="scientific">Candidatus Kentrum sp. TUN</name>
    <dbReference type="NCBI Taxonomy" id="2126343"/>
    <lineage>
        <taxon>Bacteria</taxon>
        <taxon>Pseudomonadati</taxon>
        <taxon>Pseudomonadota</taxon>
        <taxon>Gammaproteobacteria</taxon>
        <taxon>Candidatus Kentrum</taxon>
    </lineage>
</organism>
<gene>
    <name evidence="1" type="ORF">BECKTUN1418D_GA0071000_109014</name>
</gene>
<name>A0A450ZYE3_9GAMM</name>